<dbReference type="AlphaFoldDB" id="A0A1G6XHJ8"/>
<keyword evidence="2" id="KW-1185">Reference proteome</keyword>
<accession>A0A1G6XHJ8</accession>
<name>A0A1G6XHJ8_9ACTN</name>
<dbReference type="EMBL" id="FNAD01000007">
    <property type="protein sequence ID" value="SDD76686.1"/>
    <property type="molecule type" value="Genomic_DNA"/>
</dbReference>
<sequence length="142" mass="15222">MAGGRAELVDARAQVYPDAFPEGGVGNLYCQFSSESGMTFSVGVLANTAEDFAATSTERNRAVWELVPDDYLIEDFQSGVLEGYTNTHESATLQEFTLNAGSGRLLLTIALIADPGTFANTDAIAVVDAIAARTVERFAEYR</sequence>
<reference evidence="2" key="1">
    <citation type="submission" date="2016-10" db="EMBL/GenBank/DDBJ databases">
        <authorList>
            <person name="Varghese N."/>
            <person name="Submissions S."/>
        </authorList>
    </citation>
    <scope>NUCLEOTIDE SEQUENCE [LARGE SCALE GENOMIC DNA]</scope>
    <source>
        <strain evidence="2">CGMCC 4.3516</strain>
    </source>
</reference>
<organism evidence="1 2">
    <name type="scientific">Glycomyces harbinensis</name>
    <dbReference type="NCBI Taxonomy" id="58114"/>
    <lineage>
        <taxon>Bacteria</taxon>
        <taxon>Bacillati</taxon>
        <taxon>Actinomycetota</taxon>
        <taxon>Actinomycetes</taxon>
        <taxon>Glycomycetales</taxon>
        <taxon>Glycomycetaceae</taxon>
        <taxon>Glycomyces</taxon>
    </lineage>
</organism>
<protein>
    <submittedName>
        <fullName evidence="1">Uncharacterized protein</fullName>
    </submittedName>
</protein>
<evidence type="ECO:0000313" key="1">
    <source>
        <dbReference type="EMBL" id="SDD76686.1"/>
    </source>
</evidence>
<evidence type="ECO:0000313" key="2">
    <source>
        <dbReference type="Proteomes" id="UP000198949"/>
    </source>
</evidence>
<dbReference type="Proteomes" id="UP000198949">
    <property type="component" value="Unassembled WGS sequence"/>
</dbReference>
<gene>
    <name evidence="1" type="ORF">SAMN05216270_107136</name>
</gene>
<proteinExistence type="predicted"/>